<comment type="caution">
    <text evidence="3">The sequence shown here is derived from an EMBL/GenBank/DDBJ whole genome shotgun (WGS) entry which is preliminary data.</text>
</comment>
<evidence type="ECO:0000313" key="3">
    <source>
        <dbReference type="EMBL" id="TKW68192.1"/>
    </source>
</evidence>
<protein>
    <submittedName>
        <fullName evidence="3">DUF2382 domain-containing protein</fullName>
    </submittedName>
</protein>
<evidence type="ECO:0000259" key="2">
    <source>
        <dbReference type="Pfam" id="PF09557"/>
    </source>
</evidence>
<reference evidence="3 4" key="1">
    <citation type="journal article" date="2017" name="Nat. Commun.">
        <title>In situ click chemistry generation of cyclooxygenase-2 inhibitors.</title>
        <authorList>
            <person name="Bhardwaj A."/>
            <person name="Kaur J."/>
            <person name="Wuest M."/>
            <person name="Wuest F."/>
        </authorList>
    </citation>
    <scope>NUCLEOTIDE SEQUENCE [LARGE SCALE GENOMIC DNA]</scope>
    <source>
        <strain evidence="3">S2_012_000_R3_94</strain>
    </source>
</reference>
<evidence type="ECO:0000256" key="1">
    <source>
        <dbReference type="SAM" id="MobiDB-lite"/>
    </source>
</evidence>
<organism evidence="3 4">
    <name type="scientific">Paracoccus denitrificans</name>
    <dbReference type="NCBI Taxonomy" id="266"/>
    <lineage>
        <taxon>Bacteria</taxon>
        <taxon>Pseudomonadati</taxon>
        <taxon>Pseudomonadota</taxon>
        <taxon>Alphaproteobacteria</taxon>
        <taxon>Rhodobacterales</taxon>
        <taxon>Paracoccaceae</taxon>
        <taxon>Paracoccus</taxon>
    </lineage>
</organism>
<dbReference type="InterPro" id="IPR019060">
    <property type="entry name" value="DUF2382"/>
</dbReference>
<proteinExistence type="predicted"/>
<sequence>MPEGADKKVNIDHGKTARIAEADLDNPTIEIAEEVATIRKRVVDHGGVRLETITDTHEELLSTDLLRSEITVQRVPRDEVVAEAPRVREEGNVTIIPILEERAVIRTELVLVEEVHLIRTETTDTVEVPVSLRRQRAVETRLKPDGSIDKETRTDASFSKEQDDEL</sequence>
<accession>A0A533IEG4</accession>
<dbReference type="Pfam" id="PF09557">
    <property type="entry name" value="DUF2382"/>
    <property type="match status" value="1"/>
</dbReference>
<dbReference type="Proteomes" id="UP000315344">
    <property type="component" value="Unassembled WGS sequence"/>
</dbReference>
<feature type="region of interest" description="Disordered" evidence="1">
    <location>
        <begin position="142"/>
        <end position="166"/>
    </location>
</feature>
<dbReference type="EMBL" id="VAFL01000002">
    <property type="protein sequence ID" value="TKW68192.1"/>
    <property type="molecule type" value="Genomic_DNA"/>
</dbReference>
<feature type="domain" description="DUF2382" evidence="2">
    <location>
        <begin position="29"/>
        <end position="137"/>
    </location>
</feature>
<gene>
    <name evidence="3" type="ORF">DI616_03575</name>
</gene>
<evidence type="ECO:0000313" key="4">
    <source>
        <dbReference type="Proteomes" id="UP000315344"/>
    </source>
</evidence>
<dbReference type="AlphaFoldDB" id="A0A533IEG4"/>
<name>A0A533IEG4_PARDE</name>